<feature type="region of interest" description="Disordered" evidence="3">
    <location>
        <begin position="1"/>
        <end position="25"/>
    </location>
</feature>
<evidence type="ECO:0000313" key="5">
    <source>
        <dbReference type="Proteomes" id="UP000323011"/>
    </source>
</evidence>
<dbReference type="SUPFAM" id="SSF51735">
    <property type="entry name" value="NAD(P)-binding Rossmann-fold domains"/>
    <property type="match status" value="1"/>
</dbReference>
<dbReference type="PRINTS" id="PR00081">
    <property type="entry name" value="GDHRDH"/>
</dbReference>
<dbReference type="PANTHER" id="PTHR24321">
    <property type="entry name" value="DEHYDROGENASES, SHORT CHAIN"/>
    <property type="match status" value="1"/>
</dbReference>
<dbReference type="GO" id="GO:0016491">
    <property type="term" value="F:oxidoreductase activity"/>
    <property type="evidence" value="ECO:0007669"/>
    <property type="project" value="UniProtKB-KW"/>
</dbReference>
<dbReference type="Proteomes" id="UP000323011">
    <property type="component" value="Unassembled WGS sequence"/>
</dbReference>
<comment type="caution">
    <text evidence="4">The sequence shown here is derived from an EMBL/GenBank/DDBJ whole genome shotgun (WGS) entry which is preliminary data.</text>
</comment>
<organism evidence="4 5">
    <name type="scientific">Cafeteria roenbergensis</name>
    <name type="common">Marine flagellate</name>
    <dbReference type="NCBI Taxonomy" id="33653"/>
    <lineage>
        <taxon>Eukaryota</taxon>
        <taxon>Sar</taxon>
        <taxon>Stramenopiles</taxon>
        <taxon>Bigyra</taxon>
        <taxon>Opalozoa</taxon>
        <taxon>Bicosoecida</taxon>
        <taxon>Cafeteriaceae</taxon>
        <taxon>Cafeteria</taxon>
    </lineage>
</organism>
<evidence type="ECO:0000256" key="1">
    <source>
        <dbReference type="ARBA" id="ARBA00006484"/>
    </source>
</evidence>
<evidence type="ECO:0008006" key="6">
    <source>
        <dbReference type="Google" id="ProtNLM"/>
    </source>
</evidence>
<dbReference type="InterPro" id="IPR002347">
    <property type="entry name" value="SDR_fam"/>
</dbReference>
<evidence type="ECO:0000313" key="4">
    <source>
        <dbReference type="EMBL" id="KAA0148995.1"/>
    </source>
</evidence>
<accession>A0A5A8C825</accession>
<reference evidence="4 5" key="1">
    <citation type="submission" date="2019-07" db="EMBL/GenBank/DDBJ databases">
        <title>Genomes of Cafeteria roenbergensis.</title>
        <authorList>
            <person name="Fischer M.G."/>
            <person name="Hackl T."/>
            <person name="Roman M."/>
        </authorList>
    </citation>
    <scope>NUCLEOTIDE SEQUENCE [LARGE SCALE GENOMIC DNA]</scope>
    <source>
        <strain evidence="4 5">BVI</strain>
    </source>
</reference>
<dbReference type="InterPro" id="IPR020904">
    <property type="entry name" value="Sc_DH/Rdtase_CS"/>
</dbReference>
<comment type="similarity">
    <text evidence="1">Belongs to the short-chain dehydrogenases/reductases (SDR) family.</text>
</comment>
<gene>
    <name evidence="4" type="ORF">FNF29_06286</name>
</gene>
<keyword evidence="2" id="KW-0560">Oxidoreductase</keyword>
<protein>
    <recommendedName>
        <fullName evidence="6">Glucose 1-dehydrogenase</fullName>
    </recommendedName>
</protein>
<dbReference type="PRINTS" id="PR00080">
    <property type="entry name" value="SDRFAMILY"/>
</dbReference>
<dbReference type="Pfam" id="PF13561">
    <property type="entry name" value="adh_short_C2"/>
    <property type="match status" value="1"/>
</dbReference>
<dbReference type="CDD" id="cd05233">
    <property type="entry name" value="SDR_c"/>
    <property type="match status" value="1"/>
</dbReference>
<sequence length="299" mass="31299">MAASQPATDVASGSAPTQPPPARRFELQHPCGTSEILGSYTGSGRVAGKIAVVTGGSQSIGKTIVEMLALEGASVYFCSLCEAEGDAVAAAINEQLGLERAFHTRVDVSEREALAGWINSVGEKEGRVDILVPNAAAFVFGTIDEVDDDDWDKVLGVNVKGYANCVKLTVPWMRKAGAGSVVMTASVSSHIAQPAFVPYNTSKGAILQMSRCLAMDLGPENIRVNAVCPGTIDTPATAKHATKLGVSKAELVEKTVEAHFLKRLGSTKDCAQATLFLASDESSFITGTHLMVDGGYTAH</sequence>
<dbReference type="FunFam" id="3.40.50.720:FF:000084">
    <property type="entry name" value="Short-chain dehydrogenase reductase"/>
    <property type="match status" value="1"/>
</dbReference>
<keyword evidence="5" id="KW-1185">Reference proteome</keyword>
<dbReference type="Gene3D" id="3.40.50.720">
    <property type="entry name" value="NAD(P)-binding Rossmann-like Domain"/>
    <property type="match status" value="1"/>
</dbReference>
<proteinExistence type="inferred from homology"/>
<dbReference type="EMBL" id="VLTN01000047">
    <property type="protein sequence ID" value="KAA0148995.1"/>
    <property type="molecule type" value="Genomic_DNA"/>
</dbReference>
<evidence type="ECO:0000256" key="3">
    <source>
        <dbReference type="SAM" id="MobiDB-lite"/>
    </source>
</evidence>
<dbReference type="PANTHER" id="PTHR24321:SF8">
    <property type="entry name" value="ESTRADIOL 17-BETA-DEHYDROGENASE 8-RELATED"/>
    <property type="match status" value="1"/>
</dbReference>
<name>A0A5A8C825_CAFRO</name>
<dbReference type="AlphaFoldDB" id="A0A5A8C825"/>
<dbReference type="OMA" id="MTYRASK"/>
<dbReference type="InterPro" id="IPR036291">
    <property type="entry name" value="NAD(P)-bd_dom_sf"/>
</dbReference>
<dbReference type="PROSITE" id="PS00061">
    <property type="entry name" value="ADH_SHORT"/>
    <property type="match status" value="1"/>
</dbReference>
<evidence type="ECO:0000256" key="2">
    <source>
        <dbReference type="ARBA" id="ARBA00023002"/>
    </source>
</evidence>